<feature type="transmembrane region" description="Helical" evidence="1">
    <location>
        <begin position="55"/>
        <end position="74"/>
    </location>
</feature>
<feature type="transmembrane region" description="Helical" evidence="1">
    <location>
        <begin position="375"/>
        <end position="395"/>
    </location>
</feature>
<dbReference type="AlphaFoldDB" id="A0A7Z7PVY9"/>
<evidence type="ECO:0000313" key="2">
    <source>
        <dbReference type="EMBL" id="STD00098.1"/>
    </source>
</evidence>
<feature type="transmembrane region" description="Helical" evidence="1">
    <location>
        <begin position="275"/>
        <end position="294"/>
    </location>
</feature>
<feature type="transmembrane region" description="Helical" evidence="1">
    <location>
        <begin position="175"/>
        <end position="193"/>
    </location>
</feature>
<proteinExistence type="predicted"/>
<gene>
    <name evidence="2" type="ORF">NCTC10588_01412</name>
</gene>
<feature type="transmembrane region" description="Helical" evidence="1">
    <location>
        <begin position="306"/>
        <end position="325"/>
    </location>
</feature>
<name>A0A7Z7PVY9_9FLAO</name>
<evidence type="ECO:0000313" key="3">
    <source>
        <dbReference type="Proteomes" id="UP000254876"/>
    </source>
</evidence>
<feature type="transmembrane region" description="Helical" evidence="1">
    <location>
        <begin position="98"/>
        <end position="116"/>
    </location>
</feature>
<reference evidence="2 3" key="1">
    <citation type="submission" date="2018-06" db="EMBL/GenBank/DDBJ databases">
        <authorList>
            <consortium name="Pathogen Informatics"/>
            <person name="Doyle S."/>
        </authorList>
    </citation>
    <scope>NUCLEOTIDE SEQUENCE [LARGE SCALE GENOMIC DNA]</scope>
    <source>
        <strain evidence="2 3">NCTC10588</strain>
    </source>
</reference>
<keyword evidence="1" id="KW-0472">Membrane</keyword>
<feature type="transmembrane region" description="Helical" evidence="1">
    <location>
        <begin position="236"/>
        <end position="255"/>
    </location>
</feature>
<feature type="transmembrane region" description="Helical" evidence="1">
    <location>
        <begin position="137"/>
        <end position="155"/>
    </location>
</feature>
<dbReference type="InterPro" id="IPR025291">
    <property type="entry name" value="DUF4153"/>
</dbReference>
<evidence type="ECO:0000256" key="1">
    <source>
        <dbReference type="SAM" id="Phobius"/>
    </source>
</evidence>
<keyword evidence="1" id="KW-1133">Transmembrane helix</keyword>
<accession>A0A7Z7PVY9</accession>
<dbReference type="Pfam" id="PF13687">
    <property type="entry name" value="DUF4153"/>
    <property type="match status" value="1"/>
</dbReference>
<comment type="caution">
    <text evidence="2">The sequence shown here is derived from an EMBL/GenBank/DDBJ whole genome shotgun (WGS) entry which is preliminary data.</text>
</comment>
<protein>
    <recommendedName>
        <fullName evidence="4">Beta-carotene 15,15'-monooxygenase</fullName>
    </recommendedName>
</protein>
<evidence type="ECO:0008006" key="4">
    <source>
        <dbReference type="Google" id="ProtNLM"/>
    </source>
</evidence>
<dbReference type="Proteomes" id="UP000254876">
    <property type="component" value="Unassembled WGS sequence"/>
</dbReference>
<keyword evidence="1" id="KW-0812">Transmembrane</keyword>
<organism evidence="2 3">
    <name type="scientific">Elizabethkingia anophelis</name>
    <dbReference type="NCBI Taxonomy" id="1117645"/>
    <lineage>
        <taxon>Bacteria</taxon>
        <taxon>Pseudomonadati</taxon>
        <taxon>Bacteroidota</taxon>
        <taxon>Flavobacteriia</taxon>
        <taxon>Flavobacteriales</taxon>
        <taxon>Weeksellaceae</taxon>
        <taxon>Elizabethkingia</taxon>
    </lineage>
</organism>
<feature type="transmembrane region" description="Helical" evidence="1">
    <location>
        <begin position="30"/>
        <end position="48"/>
    </location>
</feature>
<feature type="transmembrane region" description="Helical" evidence="1">
    <location>
        <begin position="345"/>
        <end position="363"/>
    </location>
</feature>
<dbReference type="EMBL" id="UFYD01000001">
    <property type="protein sequence ID" value="STD00098.1"/>
    <property type="molecule type" value="Genomic_DNA"/>
</dbReference>
<sequence>MNHLIMKTHHLILLTTFLFVTLFYKENMGINMGLFGIVCAVLTCINTPQRNKTRLFFVLFITTILSSAAFVWYGDFSSFLALVSSLILLSFRSKSRKLKILFILPVFVTNFFTFLCRFLNFDKWIPKRNSSGTGQKLLAIILIPAFFVFIFFVVYTYGSDQFANLFINISWDINFWQLFCLSVLGFFLAFNYWNFVVERLIYKQHSVLDNDFNNAKQIPKPTYSFLTIGAERMSGVVTFLLLNILLVFFIVSYNYEQFYETPKTPVQLSEETHERVGAVILSIIMVILVIMFYFKSAFNFDPKAKLMQLLAKIWLGLNTVLLFSAMMKNTEYIVNYGYTYKRLGVYAFLILATIGLGITFIKIHRKKTNAFLFNTMFWFFYATILMISFVNWGGIVTRENIKRKDFSVEYHQDSVNFNDCYLLKYAEDSHNNLLRSYVLDKVNKEQKKTFLSKLLYYETINTK</sequence>